<evidence type="ECO:0000313" key="1">
    <source>
        <dbReference type="EMBL" id="TCC50661.1"/>
    </source>
</evidence>
<accession>A0A4R0JTB3</accession>
<organism evidence="1 2">
    <name type="scientific">Kribbella capetownensis</name>
    <dbReference type="NCBI Taxonomy" id="1572659"/>
    <lineage>
        <taxon>Bacteria</taxon>
        <taxon>Bacillati</taxon>
        <taxon>Actinomycetota</taxon>
        <taxon>Actinomycetes</taxon>
        <taxon>Propionibacteriales</taxon>
        <taxon>Kribbellaceae</taxon>
        <taxon>Kribbella</taxon>
    </lineage>
</organism>
<dbReference type="EMBL" id="SJKD01000002">
    <property type="protein sequence ID" value="TCC50661.1"/>
    <property type="molecule type" value="Genomic_DNA"/>
</dbReference>
<keyword evidence="2" id="KW-1185">Reference proteome</keyword>
<sequence length="87" mass="10069">MADDDVLLREGLASLPWELMQRARDLFHCDYAEFDRTQPALRLFVVEQDLSETREFLDRDVQDPYFWASIDPTMPPTTPIAPGTSHT</sequence>
<dbReference type="Proteomes" id="UP000293342">
    <property type="component" value="Unassembled WGS sequence"/>
</dbReference>
<dbReference type="RefSeq" id="WP_131513324.1">
    <property type="nucleotide sequence ID" value="NZ_SJKD01000002.1"/>
</dbReference>
<reference evidence="1 2" key="1">
    <citation type="submission" date="2019-02" db="EMBL/GenBank/DDBJ databases">
        <title>Kribbella capetownensis sp. nov. and Kribbella speibonae sp. nov., isolated from soil.</title>
        <authorList>
            <person name="Curtis S.M."/>
            <person name="Norton I."/>
            <person name="Everest G.J."/>
            <person name="Meyers P.R."/>
        </authorList>
    </citation>
    <scope>NUCLEOTIDE SEQUENCE [LARGE SCALE GENOMIC DNA]</scope>
    <source>
        <strain evidence="1 2">YM53</strain>
    </source>
</reference>
<protein>
    <submittedName>
        <fullName evidence="1">Uncharacterized protein</fullName>
    </submittedName>
</protein>
<proteinExistence type="predicted"/>
<name>A0A4R0JTB3_9ACTN</name>
<comment type="caution">
    <text evidence="1">The sequence shown here is derived from an EMBL/GenBank/DDBJ whole genome shotgun (WGS) entry which is preliminary data.</text>
</comment>
<dbReference type="AlphaFoldDB" id="A0A4R0JTB3"/>
<evidence type="ECO:0000313" key="2">
    <source>
        <dbReference type="Proteomes" id="UP000293342"/>
    </source>
</evidence>
<gene>
    <name evidence="1" type="ORF">E0H75_10715</name>
</gene>